<evidence type="ECO:0000256" key="2">
    <source>
        <dbReference type="ARBA" id="ARBA00022614"/>
    </source>
</evidence>
<dbReference type="InterPro" id="IPR042197">
    <property type="entry name" value="Apaf_helical"/>
</dbReference>
<dbReference type="InterPro" id="IPR036390">
    <property type="entry name" value="WH_DNA-bd_sf"/>
</dbReference>
<dbReference type="KEGG" id="rsz:108812458"/>
<dbReference type="InterPro" id="IPR032675">
    <property type="entry name" value="LRR_dom_sf"/>
</dbReference>
<dbReference type="Gene3D" id="3.80.10.10">
    <property type="entry name" value="Ribonuclease Inhibitor"/>
    <property type="match status" value="2"/>
</dbReference>
<dbReference type="Proteomes" id="UP000504610">
    <property type="component" value="Chromosome 6"/>
</dbReference>
<dbReference type="OrthoDB" id="1100912at2759"/>
<dbReference type="InterPro" id="IPR003593">
    <property type="entry name" value="AAA+_ATPase"/>
</dbReference>
<dbReference type="SMART" id="SM00255">
    <property type="entry name" value="TIR"/>
    <property type="match status" value="1"/>
</dbReference>
<dbReference type="PANTHER" id="PTHR11017">
    <property type="entry name" value="LEUCINE-RICH REPEAT-CONTAINING PROTEIN"/>
    <property type="match status" value="1"/>
</dbReference>
<dbReference type="PRINTS" id="PR00364">
    <property type="entry name" value="DISEASERSIST"/>
</dbReference>
<evidence type="ECO:0000256" key="1">
    <source>
        <dbReference type="ARBA" id="ARBA00011982"/>
    </source>
</evidence>
<evidence type="ECO:0000256" key="6">
    <source>
        <dbReference type="ARBA" id="ARBA00023027"/>
    </source>
</evidence>
<proteinExistence type="predicted"/>
<dbReference type="AlphaFoldDB" id="A0A6J0JWU4"/>
<keyword evidence="5" id="KW-0611">Plant defense</keyword>
<evidence type="ECO:0000256" key="3">
    <source>
        <dbReference type="ARBA" id="ARBA00022737"/>
    </source>
</evidence>
<dbReference type="InterPro" id="IPR035897">
    <property type="entry name" value="Toll_tir_struct_dom_sf"/>
</dbReference>
<dbReference type="PANTHER" id="PTHR11017:SF542">
    <property type="entry name" value="DISEASE RESISTANCE PROTEIN (TIR-NBS-LRR CLASS) FAMILY"/>
    <property type="match status" value="1"/>
</dbReference>
<dbReference type="Gene3D" id="1.10.8.430">
    <property type="entry name" value="Helical domain of apoptotic protease-activating factors"/>
    <property type="match status" value="1"/>
</dbReference>
<evidence type="ECO:0000256" key="5">
    <source>
        <dbReference type="ARBA" id="ARBA00022821"/>
    </source>
</evidence>
<comment type="catalytic activity">
    <reaction evidence="7">
        <text>NAD(+) + H2O = ADP-D-ribose + nicotinamide + H(+)</text>
        <dbReference type="Rhea" id="RHEA:16301"/>
        <dbReference type="ChEBI" id="CHEBI:15377"/>
        <dbReference type="ChEBI" id="CHEBI:15378"/>
        <dbReference type="ChEBI" id="CHEBI:17154"/>
        <dbReference type="ChEBI" id="CHEBI:57540"/>
        <dbReference type="ChEBI" id="CHEBI:57967"/>
        <dbReference type="EC" id="3.2.2.6"/>
    </reaction>
    <physiologicalReaction direction="left-to-right" evidence="7">
        <dbReference type="Rhea" id="RHEA:16302"/>
    </physiologicalReaction>
</comment>
<dbReference type="Gene3D" id="3.40.50.10140">
    <property type="entry name" value="Toll/interleukin-1 receptor homology (TIR) domain"/>
    <property type="match status" value="1"/>
</dbReference>
<dbReference type="Pfam" id="PF00931">
    <property type="entry name" value="NB-ARC"/>
    <property type="match status" value="1"/>
</dbReference>
<dbReference type="Pfam" id="PF23282">
    <property type="entry name" value="WHD_ROQ1"/>
    <property type="match status" value="1"/>
</dbReference>
<evidence type="ECO:0000313" key="9">
    <source>
        <dbReference type="Proteomes" id="UP000504610"/>
    </source>
</evidence>
<evidence type="ECO:0000313" key="10">
    <source>
        <dbReference type="RefSeq" id="XP_018440220.1"/>
    </source>
</evidence>
<dbReference type="GO" id="GO:0061809">
    <property type="term" value="F:NAD+ nucleosidase activity, cyclic ADP-ribose generating"/>
    <property type="evidence" value="ECO:0007669"/>
    <property type="project" value="UniProtKB-EC"/>
</dbReference>
<name>A0A6J0JWU4_RAPSA</name>
<dbReference type="GO" id="GO:0007165">
    <property type="term" value="P:signal transduction"/>
    <property type="evidence" value="ECO:0007669"/>
    <property type="project" value="InterPro"/>
</dbReference>
<reference evidence="9" key="1">
    <citation type="journal article" date="2019" name="Database">
        <title>The radish genome database (RadishGD): an integrated information resource for radish genomics.</title>
        <authorList>
            <person name="Yu H.J."/>
            <person name="Baek S."/>
            <person name="Lee Y.J."/>
            <person name="Cho A."/>
            <person name="Mun J.H."/>
        </authorList>
    </citation>
    <scope>NUCLEOTIDE SEQUENCE [LARGE SCALE GENOMIC DNA]</scope>
    <source>
        <strain evidence="9">cv. WK10039</strain>
    </source>
</reference>
<dbReference type="Pfam" id="PF01582">
    <property type="entry name" value="TIR"/>
    <property type="match status" value="1"/>
</dbReference>
<dbReference type="SUPFAM" id="SSF52540">
    <property type="entry name" value="P-loop containing nucleoside triphosphate hydrolases"/>
    <property type="match status" value="1"/>
</dbReference>
<evidence type="ECO:0000256" key="4">
    <source>
        <dbReference type="ARBA" id="ARBA00022801"/>
    </source>
</evidence>
<dbReference type="SMART" id="SM00382">
    <property type="entry name" value="AAA"/>
    <property type="match status" value="1"/>
</dbReference>
<dbReference type="FunFam" id="3.40.50.300:FF:001002">
    <property type="entry name" value="Disease resistance protein (TIR-NBS-LRR class)"/>
    <property type="match status" value="1"/>
</dbReference>
<dbReference type="InterPro" id="IPR058192">
    <property type="entry name" value="WHD_ROQ1-like"/>
</dbReference>
<dbReference type="SUPFAM" id="SSF46785">
    <property type="entry name" value="Winged helix' DNA-binding domain"/>
    <property type="match status" value="1"/>
</dbReference>
<keyword evidence="3" id="KW-0677">Repeat</keyword>
<evidence type="ECO:0000259" key="8">
    <source>
        <dbReference type="PROSITE" id="PS50104"/>
    </source>
</evidence>
<evidence type="ECO:0000256" key="7">
    <source>
        <dbReference type="ARBA" id="ARBA00047304"/>
    </source>
</evidence>
<dbReference type="FunFam" id="1.10.8.430:FF:000002">
    <property type="entry name" value="Disease resistance protein (TIR-NBS-LRR class)"/>
    <property type="match status" value="1"/>
</dbReference>
<accession>A0A6J0JWU4</accession>
<dbReference type="GO" id="GO:0006952">
    <property type="term" value="P:defense response"/>
    <property type="evidence" value="ECO:0007669"/>
    <property type="project" value="UniProtKB-KW"/>
</dbReference>
<dbReference type="InterPro" id="IPR002182">
    <property type="entry name" value="NB-ARC"/>
</dbReference>
<gene>
    <name evidence="10" type="primary">LOC108812458</name>
</gene>
<feature type="domain" description="TIR" evidence="8">
    <location>
        <begin position="12"/>
        <end position="178"/>
    </location>
</feature>
<dbReference type="EC" id="3.2.2.6" evidence="1"/>
<dbReference type="FunFam" id="3.80.10.10:FF:000386">
    <property type="entry name" value="Disease resistance protein RPS4"/>
    <property type="match status" value="1"/>
</dbReference>
<dbReference type="RefSeq" id="XP_018440220.1">
    <property type="nucleotide sequence ID" value="XM_018584718.2"/>
</dbReference>
<protein>
    <recommendedName>
        <fullName evidence="1">ADP-ribosyl cyclase/cyclic ADP-ribose hydrolase</fullName>
        <ecNumber evidence="1">3.2.2.6</ecNumber>
    </recommendedName>
</protein>
<dbReference type="InterPro" id="IPR027417">
    <property type="entry name" value="P-loop_NTPase"/>
</dbReference>
<dbReference type="Pfam" id="PF00560">
    <property type="entry name" value="LRR_1"/>
    <property type="match status" value="1"/>
</dbReference>
<dbReference type="PROSITE" id="PS50104">
    <property type="entry name" value="TIR"/>
    <property type="match status" value="1"/>
</dbReference>
<dbReference type="InterPro" id="IPR000157">
    <property type="entry name" value="TIR_dom"/>
</dbReference>
<reference evidence="10" key="2">
    <citation type="submission" date="2025-08" db="UniProtKB">
        <authorList>
            <consortium name="RefSeq"/>
        </authorList>
    </citation>
    <scope>IDENTIFICATION</scope>
    <source>
        <tissue evidence="10">Leaf</tissue>
    </source>
</reference>
<dbReference type="SUPFAM" id="SSF52058">
    <property type="entry name" value="L domain-like"/>
    <property type="match status" value="1"/>
</dbReference>
<dbReference type="Gene3D" id="3.40.50.300">
    <property type="entry name" value="P-loop containing nucleotide triphosphate hydrolases"/>
    <property type="match status" value="1"/>
</dbReference>
<keyword evidence="9" id="KW-1185">Reference proteome</keyword>
<dbReference type="GeneID" id="108812458"/>
<keyword evidence="6" id="KW-0520">NAD</keyword>
<dbReference type="SUPFAM" id="SSF52200">
    <property type="entry name" value="Toll/Interleukin receptor TIR domain"/>
    <property type="match status" value="1"/>
</dbReference>
<dbReference type="InterPro" id="IPR044974">
    <property type="entry name" value="Disease_R_plants"/>
</dbReference>
<dbReference type="FunFam" id="3.40.50.10140:FF:000007">
    <property type="entry name" value="Disease resistance protein (TIR-NBS-LRR class)"/>
    <property type="match status" value="1"/>
</dbReference>
<dbReference type="GO" id="GO:0043531">
    <property type="term" value="F:ADP binding"/>
    <property type="evidence" value="ECO:0007669"/>
    <property type="project" value="InterPro"/>
</dbReference>
<sequence length="1025" mass="116794">MASSSSSSSRVTRYHVFLSFHGPDVRRRFLSHLRNQLASKGITTFNDQEIERGHTIGPELVQAIRESRVWIVLLSKNYASSSWCLDELLEILKCREDQGQGQMVMTVFYDVDPSHVRKQEGEFGDAFKKTCEGKTEEEKQRWSNALSYVATIAGEHSLNWTDEADMVEKLATDVWNKLNITLSRDFDKIVGLQAHLSKLISLLCLECDDVKMIGIWGPAGIGKSTIARALFNHLSGDFRLRCFMGNLKGSYKSIMGVDDYDTKLGLQNQLLSKLFNQRDIRAHHLGAIKEWLQDQRVLIILDDVDDLDKLEILAKEPCWFGFRSRIIITTEDKSILKAHRINDTYHVHFPSPEEALEILCLSAFKQSYVRDDFEVVANKVAKICGNLPLGLCVVGSSLRGESKEEWELQLSRIGTNLDRKIEDVLRVGYDRLSRKDQSLFLHIACFFNHSFYYDNYTVDYLTSMLADSNLDVENGLKTLAVKSLVQIDTNFHKVVMHSLLQQLGRQVVHEQSDEPGKRQFLVEPEEIRDVLTKETGTGSVIGISFDMSTMGEVSISGRAFERMPNLQFLRIYYYGWKLVNGDTLRIAKDMKYLPHLKLLDWDSYPRKHLPPKFQPICLVEISMRDSPLLEKLWGGMKHLPNLKNIALDNCWRLKEIPNLSKATNLETLSLSSCKSLVELPSSIRNLHKLKKLNMSYCKRLRVIPTNINLASLEEVNMSSCTQLRTFPDISSNIKYLYVANTKIEDVPPSVVGRWSRLNRLQMGSRRIKRLAHVPLSVTDLVLSKSDIKRVPDCVTGLPCLESLTIGNCRKLVSLQSLPPSLRKLDVFDCESLKSVCFSFDEPRAHVTLNRCKSEKDARVSSSIYHPTREVMFVNCLSLDEEERRAIIQRWDYKCLVLPSKQVPAEFTHKGKNNSITISSTTFSASSRFKACLLLSLTDQALVDTSGFCRLKSKGVLIKEFRYAVGYFQLLTEHLIVFSGDLFEEHRCLESDATTSDIIFEFSGSRENFDKNTDYMILGCGVQILA</sequence>
<organism evidence="9 10">
    <name type="scientific">Raphanus sativus</name>
    <name type="common">Radish</name>
    <name type="synonym">Raphanus raphanistrum var. sativus</name>
    <dbReference type="NCBI Taxonomy" id="3726"/>
    <lineage>
        <taxon>Eukaryota</taxon>
        <taxon>Viridiplantae</taxon>
        <taxon>Streptophyta</taxon>
        <taxon>Embryophyta</taxon>
        <taxon>Tracheophyta</taxon>
        <taxon>Spermatophyta</taxon>
        <taxon>Magnoliopsida</taxon>
        <taxon>eudicotyledons</taxon>
        <taxon>Gunneridae</taxon>
        <taxon>Pentapetalae</taxon>
        <taxon>rosids</taxon>
        <taxon>malvids</taxon>
        <taxon>Brassicales</taxon>
        <taxon>Brassicaceae</taxon>
        <taxon>Brassiceae</taxon>
        <taxon>Raphanus</taxon>
    </lineage>
</organism>
<dbReference type="InterPro" id="IPR001611">
    <property type="entry name" value="Leu-rich_rpt"/>
</dbReference>
<keyword evidence="4" id="KW-0378">Hydrolase</keyword>
<keyword evidence="2" id="KW-0433">Leucine-rich repeat</keyword>